<feature type="domain" description="DUF7133" evidence="1">
    <location>
        <begin position="57"/>
        <end position="206"/>
    </location>
</feature>
<dbReference type="PANTHER" id="PTHR33546">
    <property type="entry name" value="LARGE, MULTIFUNCTIONAL SECRETED PROTEIN-RELATED"/>
    <property type="match status" value="1"/>
</dbReference>
<dbReference type="SUPFAM" id="SSF63829">
    <property type="entry name" value="Calcium-dependent phosphotriesterase"/>
    <property type="match status" value="1"/>
</dbReference>
<feature type="non-terminal residue" evidence="2">
    <location>
        <position position="318"/>
    </location>
</feature>
<gene>
    <name evidence="2" type="ORF">METZ01_LOCUS256747</name>
</gene>
<organism evidence="2">
    <name type="scientific">marine metagenome</name>
    <dbReference type="NCBI Taxonomy" id="408172"/>
    <lineage>
        <taxon>unclassified sequences</taxon>
        <taxon>metagenomes</taxon>
        <taxon>ecological metagenomes</taxon>
    </lineage>
</organism>
<dbReference type="PANTHER" id="PTHR33546:SF1">
    <property type="entry name" value="LARGE, MULTIFUNCTIONAL SECRETED PROTEIN"/>
    <property type="match status" value="1"/>
</dbReference>
<dbReference type="Gene3D" id="2.120.10.30">
    <property type="entry name" value="TolB, C-terminal domain"/>
    <property type="match status" value="1"/>
</dbReference>
<name>A0A382IYF8_9ZZZZ</name>
<accession>A0A382IYF8</accession>
<evidence type="ECO:0000313" key="2">
    <source>
        <dbReference type="EMBL" id="SVC03893.1"/>
    </source>
</evidence>
<evidence type="ECO:0000259" key="1">
    <source>
        <dbReference type="Pfam" id="PF23500"/>
    </source>
</evidence>
<dbReference type="AlphaFoldDB" id="A0A382IYF8"/>
<protein>
    <recommendedName>
        <fullName evidence="1">DUF7133 domain-containing protein</fullName>
    </recommendedName>
</protein>
<reference evidence="2" key="1">
    <citation type="submission" date="2018-05" db="EMBL/GenBank/DDBJ databases">
        <authorList>
            <person name="Lanie J.A."/>
            <person name="Ng W.-L."/>
            <person name="Kazmierczak K.M."/>
            <person name="Andrzejewski T.M."/>
            <person name="Davidsen T.M."/>
            <person name="Wayne K.J."/>
            <person name="Tettelin H."/>
            <person name="Glass J.I."/>
            <person name="Rusch D."/>
            <person name="Podicherti R."/>
            <person name="Tsui H.-C.T."/>
            <person name="Winkler M.E."/>
        </authorList>
    </citation>
    <scope>NUCLEOTIDE SEQUENCE</scope>
</reference>
<proteinExistence type="predicted"/>
<sequence length="318" mass="35552">MLISGAVLAEEVGDRWGTEKREREYYRVVSIPMPKGQVIEAGAFELMPDNRLAVGTRRGDIFFMKGVDEDKPRPQFHQFAEGLDEIFGLAHRKGALYVTHSAELTRVVDSDNDGRADRFETVSDAWGYGNYHEYAFGSKFDEKGNLYVALGLSNSYHSRALFRGWAMKITPEGKSIPIASGLRSPGGIGPNEHGALFYIESQGPWNSSCSLKFLKPGGFMGHPVSFNWYKYAPHLKEPAKPESGTRIVTEKEKVRELVPYAVVFPYIRMGRSITGYVVDRTAGKFGPFENQIFLGDFTQSIIMRATTEQINGVWQGAC</sequence>
<dbReference type="InterPro" id="IPR055557">
    <property type="entry name" value="DUF7133"/>
</dbReference>
<dbReference type="EMBL" id="UINC01070051">
    <property type="protein sequence ID" value="SVC03893.1"/>
    <property type="molecule type" value="Genomic_DNA"/>
</dbReference>
<dbReference type="Pfam" id="PF23500">
    <property type="entry name" value="DUF7133"/>
    <property type="match status" value="1"/>
</dbReference>
<dbReference type="InterPro" id="IPR011042">
    <property type="entry name" value="6-blade_b-propeller_TolB-like"/>
</dbReference>